<proteinExistence type="predicted"/>
<evidence type="ECO:0000256" key="1">
    <source>
        <dbReference type="SAM" id="MobiDB-lite"/>
    </source>
</evidence>
<name>A0A5B7DZP1_PORTR</name>
<gene>
    <name evidence="2" type="ORF">E2C01_020270</name>
</gene>
<sequence>MRHHSEAAELLGMWKSPYTILQRLSAVTYKLGNGTSRRPRIGHVVVEEGHFTWGQQGPPSSPDSEVGSDSEVEGEGEIDNVAECVVGVREDSENEVVSELFVSRPPRTRKRLQWWDYVCD</sequence>
<organism evidence="2 3">
    <name type="scientific">Portunus trituberculatus</name>
    <name type="common">Swimming crab</name>
    <name type="synonym">Neptunus trituberculatus</name>
    <dbReference type="NCBI Taxonomy" id="210409"/>
    <lineage>
        <taxon>Eukaryota</taxon>
        <taxon>Metazoa</taxon>
        <taxon>Ecdysozoa</taxon>
        <taxon>Arthropoda</taxon>
        <taxon>Crustacea</taxon>
        <taxon>Multicrustacea</taxon>
        <taxon>Malacostraca</taxon>
        <taxon>Eumalacostraca</taxon>
        <taxon>Eucarida</taxon>
        <taxon>Decapoda</taxon>
        <taxon>Pleocyemata</taxon>
        <taxon>Brachyura</taxon>
        <taxon>Eubrachyura</taxon>
        <taxon>Portunoidea</taxon>
        <taxon>Portunidae</taxon>
        <taxon>Portuninae</taxon>
        <taxon>Portunus</taxon>
    </lineage>
</organism>
<accession>A0A5B7DZP1</accession>
<evidence type="ECO:0000313" key="3">
    <source>
        <dbReference type="Proteomes" id="UP000324222"/>
    </source>
</evidence>
<dbReference type="OrthoDB" id="6374606at2759"/>
<dbReference type="AlphaFoldDB" id="A0A5B7DZP1"/>
<evidence type="ECO:0000313" key="2">
    <source>
        <dbReference type="EMBL" id="MPC27110.1"/>
    </source>
</evidence>
<dbReference type="EMBL" id="VSRR010001693">
    <property type="protein sequence ID" value="MPC27110.1"/>
    <property type="molecule type" value="Genomic_DNA"/>
</dbReference>
<feature type="compositionally biased region" description="Acidic residues" evidence="1">
    <location>
        <begin position="66"/>
        <end position="77"/>
    </location>
</feature>
<protein>
    <submittedName>
        <fullName evidence="2">Uncharacterized protein</fullName>
    </submittedName>
</protein>
<reference evidence="2 3" key="1">
    <citation type="submission" date="2019-05" db="EMBL/GenBank/DDBJ databases">
        <title>Another draft genome of Portunus trituberculatus and its Hox gene families provides insights of decapod evolution.</title>
        <authorList>
            <person name="Jeong J.-H."/>
            <person name="Song I."/>
            <person name="Kim S."/>
            <person name="Choi T."/>
            <person name="Kim D."/>
            <person name="Ryu S."/>
            <person name="Kim W."/>
        </authorList>
    </citation>
    <scope>NUCLEOTIDE SEQUENCE [LARGE SCALE GENOMIC DNA]</scope>
    <source>
        <tissue evidence="2">Muscle</tissue>
    </source>
</reference>
<feature type="region of interest" description="Disordered" evidence="1">
    <location>
        <begin position="51"/>
        <end position="77"/>
    </location>
</feature>
<dbReference type="Proteomes" id="UP000324222">
    <property type="component" value="Unassembled WGS sequence"/>
</dbReference>
<keyword evidence="3" id="KW-1185">Reference proteome</keyword>
<comment type="caution">
    <text evidence="2">The sequence shown here is derived from an EMBL/GenBank/DDBJ whole genome shotgun (WGS) entry which is preliminary data.</text>
</comment>